<feature type="transmembrane region" description="Helical" evidence="1">
    <location>
        <begin position="33"/>
        <end position="53"/>
    </location>
</feature>
<reference evidence="2" key="1">
    <citation type="submission" date="2018-05" db="EMBL/GenBank/DDBJ databases">
        <authorList>
            <person name="Lanie J.A."/>
            <person name="Ng W.-L."/>
            <person name="Kazmierczak K.M."/>
            <person name="Andrzejewski T.M."/>
            <person name="Davidsen T.M."/>
            <person name="Wayne K.J."/>
            <person name="Tettelin H."/>
            <person name="Glass J.I."/>
            <person name="Rusch D."/>
            <person name="Podicherti R."/>
            <person name="Tsui H.-C.T."/>
            <person name="Winkler M.E."/>
        </authorList>
    </citation>
    <scope>NUCLEOTIDE SEQUENCE</scope>
</reference>
<keyword evidence="1" id="KW-0472">Membrane</keyword>
<protein>
    <submittedName>
        <fullName evidence="2">Uncharacterized protein</fullName>
    </submittedName>
</protein>
<organism evidence="2">
    <name type="scientific">marine metagenome</name>
    <dbReference type="NCBI Taxonomy" id="408172"/>
    <lineage>
        <taxon>unclassified sequences</taxon>
        <taxon>metagenomes</taxon>
        <taxon>ecological metagenomes</taxon>
    </lineage>
</organism>
<dbReference type="AlphaFoldDB" id="A0A382IB87"/>
<evidence type="ECO:0000256" key="1">
    <source>
        <dbReference type="SAM" id="Phobius"/>
    </source>
</evidence>
<keyword evidence="1" id="KW-0812">Transmembrane</keyword>
<sequence length="62" mass="6842">MKISEKIAIIIGAVLFVAFVTGLAWSISTGLAGFARSIPFWIIVIFCISLLFYDSYKAIVKK</sequence>
<proteinExistence type="predicted"/>
<feature type="transmembrane region" description="Helical" evidence="1">
    <location>
        <begin position="7"/>
        <end position="27"/>
    </location>
</feature>
<evidence type="ECO:0000313" key="2">
    <source>
        <dbReference type="EMBL" id="SVB96866.1"/>
    </source>
</evidence>
<gene>
    <name evidence="2" type="ORF">METZ01_LOCUS249720</name>
</gene>
<keyword evidence="1" id="KW-1133">Transmembrane helix</keyword>
<accession>A0A382IB87</accession>
<name>A0A382IB87_9ZZZZ</name>
<dbReference type="EMBL" id="UINC01066302">
    <property type="protein sequence ID" value="SVB96866.1"/>
    <property type="molecule type" value="Genomic_DNA"/>
</dbReference>